<dbReference type="WBParaSite" id="Csp11.Scaffold536.g3284.t2">
    <property type="protein sequence ID" value="Csp11.Scaffold536.g3284.t2"/>
    <property type="gene ID" value="Csp11.Scaffold536.g3284"/>
</dbReference>
<dbReference type="GO" id="GO:0022857">
    <property type="term" value="F:transmembrane transporter activity"/>
    <property type="evidence" value="ECO:0007669"/>
    <property type="project" value="InterPro"/>
</dbReference>
<organism evidence="2 3">
    <name type="scientific">Caenorhabditis tropicalis</name>
    <dbReference type="NCBI Taxonomy" id="1561998"/>
    <lineage>
        <taxon>Eukaryota</taxon>
        <taxon>Metazoa</taxon>
        <taxon>Ecdysozoa</taxon>
        <taxon>Nematoda</taxon>
        <taxon>Chromadorea</taxon>
        <taxon>Rhabditida</taxon>
        <taxon>Rhabditina</taxon>
        <taxon>Rhabditomorpha</taxon>
        <taxon>Rhabditoidea</taxon>
        <taxon>Rhabditidae</taxon>
        <taxon>Peloderinae</taxon>
        <taxon>Caenorhabditis</taxon>
    </lineage>
</organism>
<dbReference type="eggNOG" id="KOG2532">
    <property type="taxonomic scope" value="Eukaryota"/>
</dbReference>
<dbReference type="PANTHER" id="PTHR45757">
    <property type="entry name" value="PROTEIN CBG23364-RELATED"/>
    <property type="match status" value="1"/>
</dbReference>
<keyword evidence="2" id="KW-1185">Reference proteome</keyword>
<reference evidence="3" key="1">
    <citation type="submission" date="2016-11" db="UniProtKB">
        <authorList>
            <consortium name="WormBaseParasite"/>
        </authorList>
    </citation>
    <scope>IDENTIFICATION</scope>
</reference>
<dbReference type="GO" id="GO:0016020">
    <property type="term" value="C:membrane"/>
    <property type="evidence" value="ECO:0007669"/>
    <property type="project" value="TreeGrafter"/>
</dbReference>
<dbReference type="PANTHER" id="PTHR45757:SF32">
    <property type="entry name" value="MAJOR FACILITATOR SUPERFAMILY (MFS) PROFILE DOMAIN-CONTAINING PROTEIN"/>
    <property type="match status" value="1"/>
</dbReference>
<keyword evidence="1" id="KW-0472">Membrane</keyword>
<protein>
    <submittedName>
        <fullName evidence="3">MFS domain-containing protein</fullName>
    </submittedName>
</protein>
<feature type="transmembrane region" description="Helical" evidence="1">
    <location>
        <begin position="71"/>
        <end position="93"/>
    </location>
</feature>
<feature type="transmembrane region" description="Helical" evidence="1">
    <location>
        <begin position="164"/>
        <end position="184"/>
    </location>
</feature>
<dbReference type="Pfam" id="PF07690">
    <property type="entry name" value="MFS_1"/>
    <property type="match status" value="1"/>
</dbReference>
<keyword evidence="1" id="KW-0812">Transmembrane</keyword>
<evidence type="ECO:0000313" key="2">
    <source>
        <dbReference type="Proteomes" id="UP000095282"/>
    </source>
</evidence>
<feature type="transmembrane region" description="Helical" evidence="1">
    <location>
        <begin position="44"/>
        <end position="64"/>
    </location>
</feature>
<dbReference type="STRING" id="1561998.A0A1I7T7X4"/>
<dbReference type="InterPro" id="IPR036259">
    <property type="entry name" value="MFS_trans_sf"/>
</dbReference>
<dbReference type="Gene3D" id="1.20.1250.20">
    <property type="entry name" value="MFS general substrate transporter like domains"/>
    <property type="match status" value="2"/>
</dbReference>
<feature type="transmembrane region" description="Helical" evidence="1">
    <location>
        <begin position="99"/>
        <end position="119"/>
    </location>
</feature>
<dbReference type="AlphaFoldDB" id="A0A1I7T7X4"/>
<sequence>MTVGQMNSLTFNFTVICMQDVVTEYHKNNRTDLHWMEDPSQKSFIFSGTAIGAVIGLIPLVPMLDHIGLRITFTIFGLISAASSLFFPLAVLIDFYAVFFVRILQGIGTSILYTVVAYIPGIWAPKNEMGTFLAVLSCGFQLSNIICMPVSGILCESDYGWRPIYYIFGSLTILVYVAFFLFYVDAPKNHFHVSPKELSLICAEKKPKQGKESVPYRAICTDKCVLATWLAMCGRNVAFYVLILYGPTYLREVLNFDVKGTGRAAALPFVSCAIFKFVSGQLTDRLTMFSEKAHLHITFPNNECWGEGKSSKEKVQFEMILNRKGKYHRGKAHFHSIFTCSTKKIDLAIDDLLDIFSKELITLRFNNFPEVTNLLTVFSKFTLPKCEDICFNGSLPVHNGVFDVFQSCLNVKRLVISNPKAATDFSEFWPKLKGSRLETMDLMVSSMIFQVTITVFVFWDIESFHHSSTKELRLPQSLRQLFFCPKQDIDCQYAENIAKILYSGNWKQVYIHSESVLEKVNSRLYKPLKSVTEFCFSSKAFTVDYVISFLKKCNQIKCFNWFGLHSCVAPIVIARLLTDIPRSIVFGGCVACKSGETVGNGGFMEVGNRVNVVRVTKLLEREEFRSLYGEKLADAVLFERPFETNSVSVIYIQKKDSVCGPNCIDIHEISEKAGLSL</sequence>
<dbReference type="Proteomes" id="UP000095282">
    <property type="component" value="Unplaced"/>
</dbReference>
<dbReference type="InterPro" id="IPR011701">
    <property type="entry name" value="MFS"/>
</dbReference>
<accession>A0A1I7T7X4</accession>
<feature type="transmembrane region" description="Helical" evidence="1">
    <location>
        <begin position="131"/>
        <end position="152"/>
    </location>
</feature>
<name>A0A1I7T7X4_9PELO</name>
<evidence type="ECO:0000256" key="1">
    <source>
        <dbReference type="SAM" id="Phobius"/>
    </source>
</evidence>
<evidence type="ECO:0000313" key="3">
    <source>
        <dbReference type="WBParaSite" id="Csp11.Scaffold536.g3284.t2"/>
    </source>
</evidence>
<dbReference type="SUPFAM" id="SSF103473">
    <property type="entry name" value="MFS general substrate transporter"/>
    <property type="match status" value="1"/>
</dbReference>
<keyword evidence="1" id="KW-1133">Transmembrane helix</keyword>
<proteinExistence type="predicted"/>